<evidence type="ECO:0000256" key="2">
    <source>
        <dbReference type="ARBA" id="ARBA00004651"/>
    </source>
</evidence>
<keyword evidence="9 12" id="KW-0472">Membrane</keyword>
<comment type="subcellular location">
    <subcellularLocation>
        <location evidence="2">Cell membrane</location>
        <topology evidence="2">Multi-pass membrane protein</topology>
    </subcellularLocation>
</comment>
<evidence type="ECO:0000313" key="14">
    <source>
        <dbReference type="Proteomes" id="UP001642464"/>
    </source>
</evidence>
<keyword evidence="7 12" id="KW-1133">Transmembrane helix</keyword>
<reference evidence="13 14" key="1">
    <citation type="submission" date="2024-02" db="EMBL/GenBank/DDBJ databases">
        <authorList>
            <person name="Chen Y."/>
            <person name="Shah S."/>
            <person name="Dougan E. K."/>
            <person name="Thang M."/>
            <person name="Chan C."/>
        </authorList>
    </citation>
    <scope>NUCLEOTIDE SEQUENCE [LARGE SCALE GENOMIC DNA]</scope>
</reference>
<dbReference type="Proteomes" id="UP001642464">
    <property type="component" value="Unassembled WGS sequence"/>
</dbReference>
<comment type="caution">
    <text evidence="13">The sequence shown here is derived from an EMBL/GenBank/DDBJ whole genome shotgun (WGS) entry which is preliminary data.</text>
</comment>
<evidence type="ECO:0000256" key="5">
    <source>
        <dbReference type="ARBA" id="ARBA00022475"/>
    </source>
</evidence>
<keyword evidence="4" id="KW-0813">Transport</keyword>
<evidence type="ECO:0000313" key="13">
    <source>
        <dbReference type="EMBL" id="CAK9044471.1"/>
    </source>
</evidence>
<evidence type="ECO:0000256" key="7">
    <source>
        <dbReference type="ARBA" id="ARBA00022989"/>
    </source>
</evidence>
<gene>
    <name evidence="13" type="ORF">SCF082_LOCUS25264</name>
</gene>
<dbReference type="InterPro" id="IPR036259">
    <property type="entry name" value="MFS_trans_sf"/>
</dbReference>
<protein>
    <recommendedName>
        <fullName evidence="3">Molybdate-anion transporter</fullName>
    </recommendedName>
    <alternativeName>
        <fullName evidence="10">Major facilitator superfamily domain-containing protein 5</fullName>
    </alternativeName>
    <alternativeName>
        <fullName evidence="11">Molybdate transporter 2 homolog</fullName>
    </alternativeName>
</protein>
<evidence type="ECO:0000256" key="12">
    <source>
        <dbReference type="SAM" id="Phobius"/>
    </source>
</evidence>
<feature type="transmembrane region" description="Helical" evidence="12">
    <location>
        <begin position="210"/>
        <end position="243"/>
    </location>
</feature>
<organism evidence="13 14">
    <name type="scientific">Durusdinium trenchii</name>
    <dbReference type="NCBI Taxonomy" id="1381693"/>
    <lineage>
        <taxon>Eukaryota</taxon>
        <taxon>Sar</taxon>
        <taxon>Alveolata</taxon>
        <taxon>Dinophyceae</taxon>
        <taxon>Suessiales</taxon>
        <taxon>Symbiodiniaceae</taxon>
        <taxon>Durusdinium</taxon>
    </lineage>
</organism>
<evidence type="ECO:0000256" key="3">
    <source>
        <dbReference type="ARBA" id="ARBA00021242"/>
    </source>
</evidence>
<dbReference type="SUPFAM" id="SSF103473">
    <property type="entry name" value="MFS general substrate transporter"/>
    <property type="match status" value="1"/>
</dbReference>
<dbReference type="PANTHER" id="PTHR23516">
    <property type="entry name" value="SAM (S-ADENOSYL METHIONINE) TRANSPORTER"/>
    <property type="match status" value="1"/>
</dbReference>
<dbReference type="EMBL" id="CAXAMM010018890">
    <property type="protein sequence ID" value="CAK9044471.1"/>
    <property type="molecule type" value="Genomic_DNA"/>
</dbReference>
<keyword evidence="14" id="KW-1185">Reference proteome</keyword>
<evidence type="ECO:0000256" key="6">
    <source>
        <dbReference type="ARBA" id="ARBA00022692"/>
    </source>
</evidence>
<name>A0ABP0LZ27_9DINO</name>
<accession>A0ABP0LZ27</accession>
<keyword evidence="8" id="KW-0406">Ion transport</keyword>
<proteinExistence type="predicted"/>
<dbReference type="Gene3D" id="1.20.1250.20">
    <property type="entry name" value="MFS general substrate transporter like domains"/>
    <property type="match status" value="1"/>
</dbReference>
<evidence type="ECO:0000256" key="9">
    <source>
        <dbReference type="ARBA" id="ARBA00023136"/>
    </source>
</evidence>
<keyword evidence="6 12" id="KW-0812">Transmembrane</keyword>
<feature type="transmembrane region" description="Helical" evidence="12">
    <location>
        <begin position="169"/>
        <end position="189"/>
    </location>
</feature>
<evidence type="ECO:0000256" key="4">
    <source>
        <dbReference type="ARBA" id="ARBA00022448"/>
    </source>
</evidence>
<keyword evidence="5" id="KW-1003">Cell membrane</keyword>
<evidence type="ECO:0000256" key="11">
    <source>
        <dbReference type="ARBA" id="ARBA00032555"/>
    </source>
</evidence>
<sequence>MALEAAASAAVAGGTALVRAFTHERRCLVKVNVPSSITSWTEEDRYESTGNLSWGYTPGEVEVEFFNDGSFSGAVKLKSDTGEYLIIASSNPHFGGNKTRAYFGDGSRKTYDVWDDMGSWGEVDTVDGVVNERVRKGNERERLKLLSVLGVAAFTIASLTAQHNAHVCFVSFLLFEFCVGIYFPSVGGVKSEMIPERIRATMYNLCRVPLNAVVVSLLLSNIGVVQCFRFCAVLLAVVFLAAMGIKHVAPESPEAFTSKMK</sequence>
<evidence type="ECO:0000256" key="8">
    <source>
        <dbReference type="ARBA" id="ARBA00023065"/>
    </source>
</evidence>
<comment type="function">
    <text evidence="1">Mediates high-affinity intracellular uptake of the rare oligo-element molybdenum.</text>
</comment>
<dbReference type="PANTHER" id="PTHR23516:SF1">
    <property type="entry name" value="MOLYBDATE-ANION TRANSPORTER"/>
    <property type="match status" value="1"/>
</dbReference>
<evidence type="ECO:0000256" key="10">
    <source>
        <dbReference type="ARBA" id="ARBA00030646"/>
    </source>
</evidence>
<evidence type="ECO:0000256" key="1">
    <source>
        <dbReference type="ARBA" id="ARBA00003019"/>
    </source>
</evidence>
<dbReference type="InterPro" id="IPR008509">
    <property type="entry name" value="MOT2/MFSD5"/>
</dbReference>
<feature type="transmembrane region" description="Helical" evidence="12">
    <location>
        <begin position="143"/>
        <end position="163"/>
    </location>
</feature>